<evidence type="ECO:0000259" key="7">
    <source>
        <dbReference type="PROSITE" id="PS50850"/>
    </source>
</evidence>
<evidence type="ECO:0000256" key="3">
    <source>
        <dbReference type="ARBA" id="ARBA00022692"/>
    </source>
</evidence>
<dbReference type="SUPFAM" id="SSF103473">
    <property type="entry name" value="MFS general substrate transporter"/>
    <property type="match status" value="1"/>
</dbReference>
<dbReference type="EMBL" id="CP023422">
    <property type="protein sequence ID" value="ATD62811.1"/>
    <property type="molecule type" value="Genomic_DNA"/>
</dbReference>
<evidence type="ECO:0000256" key="2">
    <source>
        <dbReference type="ARBA" id="ARBA00022475"/>
    </source>
</evidence>
<dbReference type="InterPro" id="IPR020846">
    <property type="entry name" value="MFS_dom"/>
</dbReference>
<protein>
    <submittedName>
        <fullName evidence="8">MFS transporter</fullName>
    </submittedName>
</protein>
<feature type="transmembrane region" description="Helical" evidence="6">
    <location>
        <begin position="9"/>
        <end position="32"/>
    </location>
</feature>
<feature type="transmembrane region" description="Helical" evidence="6">
    <location>
        <begin position="209"/>
        <end position="232"/>
    </location>
</feature>
<evidence type="ECO:0000313" key="8">
    <source>
        <dbReference type="EMBL" id="ATD62811.1"/>
    </source>
</evidence>
<feature type="transmembrane region" description="Helical" evidence="6">
    <location>
        <begin position="38"/>
        <end position="61"/>
    </location>
</feature>
<dbReference type="AlphaFoldDB" id="A0A290X0Z7"/>
<feature type="transmembrane region" description="Helical" evidence="6">
    <location>
        <begin position="166"/>
        <end position="188"/>
    </location>
</feature>
<dbReference type="InterPro" id="IPR050189">
    <property type="entry name" value="MFS_Efflux_Transporters"/>
</dbReference>
<feature type="domain" description="Major facilitator superfamily (MFS) profile" evidence="7">
    <location>
        <begin position="14"/>
        <end position="390"/>
    </location>
</feature>
<dbReference type="KEGG" id="jsv:CNX70_23695"/>
<dbReference type="RefSeq" id="WP_096237547.1">
    <property type="nucleotide sequence ID" value="NZ_CP023422.1"/>
</dbReference>
<organism evidence="8 9">
    <name type="scientific">Janthinobacterium svalbardensis</name>
    <dbReference type="NCBI Taxonomy" id="368607"/>
    <lineage>
        <taxon>Bacteria</taxon>
        <taxon>Pseudomonadati</taxon>
        <taxon>Pseudomonadota</taxon>
        <taxon>Betaproteobacteria</taxon>
        <taxon>Burkholderiales</taxon>
        <taxon>Oxalobacteraceae</taxon>
        <taxon>Janthinobacterium</taxon>
    </lineage>
</organism>
<evidence type="ECO:0000256" key="1">
    <source>
        <dbReference type="ARBA" id="ARBA00004651"/>
    </source>
</evidence>
<evidence type="ECO:0000313" key="9">
    <source>
        <dbReference type="Proteomes" id="UP000218437"/>
    </source>
</evidence>
<proteinExistence type="predicted"/>
<comment type="subcellular location">
    <subcellularLocation>
        <location evidence="1">Cell membrane</location>
        <topology evidence="1">Multi-pass membrane protein</topology>
    </subcellularLocation>
</comment>
<dbReference type="InterPro" id="IPR011701">
    <property type="entry name" value="MFS"/>
</dbReference>
<reference evidence="8 9" key="1">
    <citation type="submission" date="2017-09" db="EMBL/GenBank/DDBJ databases">
        <title>Complete genome sequence of Janthinobacterium svalbardensis PAMC 27463.</title>
        <authorList>
            <person name="Cho Y.-J."/>
            <person name="Cho A."/>
            <person name="Kim O.-S."/>
            <person name="Lee J.-I."/>
        </authorList>
    </citation>
    <scope>NUCLEOTIDE SEQUENCE [LARGE SCALE GENOMIC DNA]</scope>
    <source>
        <strain evidence="8 9">PAMC 27463</strain>
    </source>
</reference>
<keyword evidence="3 6" id="KW-0812">Transmembrane</keyword>
<dbReference type="PROSITE" id="PS50850">
    <property type="entry name" value="MFS"/>
    <property type="match status" value="1"/>
</dbReference>
<dbReference type="GO" id="GO:0005886">
    <property type="term" value="C:plasma membrane"/>
    <property type="evidence" value="ECO:0007669"/>
    <property type="project" value="UniProtKB-SubCell"/>
</dbReference>
<evidence type="ECO:0000256" key="4">
    <source>
        <dbReference type="ARBA" id="ARBA00022989"/>
    </source>
</evidence>
<feature type="transmembrane region" description="Helical" evidence="6">
    <location>
        <begin position="277"/>
        <end position="294"/>
    </location>
</feature>
<evidence type="ECO:0000256" key="5">
    <source>
        <dbReference type="ARBA" id="ARBA00023136"/>
    </source>
</evidence>
<keyword evidence="2" id="KW-1003">Cell membrane</keyword>
<feature type="transmembrane region" description="Helical" evidence="6">
    <location>
        <begin position="113"/>
        <end position="131"/>
    </location>
</feature>
<dbReference type="PANTHER" id="PTHR43124:SF10">
    <property type="entry name" value="PURINE EFFLUX PUMP PBUE"/>
    <property type="match status" value="1"/>
</dbReference>
<gene>
    <name evidence="8" type="ORF">CNX70_23695</name>
</gene>
<keyword evidence="5 6" id="KW-0472">Membrane</keyword>
<accession>A0A290X0Z7</accession>
<evidence type="ECO:0000256" key="6">
    <source>
        <dbReference type="SAM" id="Phobius"/>
    </source>
</evidence>
<name>A0A290X0Z7_9BURK</name>
<dbReference type="Pfam" id="PF07690">
    <property type="entry name" value="MFS_1"/>
    <property type="match status" value="1"/>
</dbReference>
<sequence length="392" mass="39412">MSDSSSSRAVLPLTVYLIAVGAFALGMASYVTAGLMPLIASAFSISLAMAAQLVTAFTLAYGLGSPLVVALLPARAQRTGLLLALAVFVLANGASALASGFASLLAWRAMAGIGAGVYLALGIAAAAGVSAPQQRGKAIGVIMGGMAGGTVLGVPLSLLLAQQLGWTAALWLVAVLGGLALAGLLWQLPALPVAPTMPLRRKLALLADGPVLAILLVSLLAAVASLGMYTFIAPLLAWSAPGAMLSVTPFLWAWGVGGIAGSVLVGPWADKVAAPKLTCFILLLLALALCALPLAAGWSAWLMLAPIALWGAAGWALQVPQNQQLLAVRAQQGDGNLAIALNESALYLGSAIGAATGGVLLLLNWPMWLLAAGAAAVAIAALLLQFPAARRT</sequence>
<feature type="transmembrane region" description="Helical" evidence="6">
    <location>
        <begin position="367"/>
        <end position="386"/>
    </location>
</feature>
<keyword evidence="9" id="KW-1185">Reference proteome</keyword>
<feature type="transmembrane region" description="Helical" evidence="6">
    <location>
        <begin position="244"/>
        <end position="265"/>
    </location>
</feature>
<dbReference type="InterPro" id="IPR036259">
    <property type="entry name" value="MFS_trans_sf"/>
</dbReference>
<dbReference type="Proteomes" id="UP000218437">
    <property type="component" value="Chromosome"/>
</dbReference>
<feature type="transmembrane region" description="Helical" evidence="6">
    <location>
        <begin position="81"/>
        <end position="107"/>
    </location>
</feature>
<keyword evidence="4 6" id="KW-1133">Transmembrane helix</keyword>
<dbReference type="PANTHER" id="PTHR43124">
    <property type="entry name" value="PURINE EFFLUX PUMP PBUE"/>
    <property type="match status" value="1"/>
</dbReference>
<dbReference type="GO" id="GO:0022857">
    <property type="term" value="F:transmembrane transporter activity"/>
    <property type="evidence" value="ECO:0007669"/>
    <property type="project" value="InterPro"/>
</dbReference>
<feature type="transmembrane region" description="Helical" evidence="6">
    <location>
        <begin position="138"/>
        <end position="160"/>
    </location>
</feature>
<dbReference type="Gene3D" id="1.20.1250.20">
    <property type="entry name" value="MFS general substrate transporter like domains"/>
    <property type="match status" value="1"/>
</dbReference>